<sequence length="343" mass="40163">MANINEYLNVYNVSDLKQMARTLSVKQFSKLKKDELIDAIAKKQEQPETAAYAFCYIDEASFKNWEAAAGDKKENYYRLEEIFGLYIMGYAFEEMEQEDRYFITETVQRLFSEVDTGENREKRIAVQRKLNLIRASLHLYGIVSFKQLIHLFKKYYGMDITTEEITDFLEASPYDITIDQENEEIIIDDMNDAQYNMVRKLQGDRPYYEPEFAKFIKFSDPNFIDESEYHTELKKWISKKVDVSKTQLHDAYISLLRLIMKGAKQDEVVQYLISLGVEFEDAEEQREFFGNIAGIVTNTRHFKYRGHKETELKTKTVVKEIKVGRNDPCPCGSGKKYKKCCGA</sequence>
<dbReference type="Gene3D" id="1.10.720.30">
    <property type="entry name" value="SAP domain"/>
    <property type="match status" value="1"/>
</dbReference>
<dbReference type="InterPro" id="IPR036361">
    <property type="entry name" value="SAP_dom_sf"/>
</dbReference>
<dbReference type="SUPFAM" id="SSF103642">
    <property type="entry name" value="Sec-C motif"/>
    <property type="match status" value="1"/>
</dbReference>
<evidence type="ECO:0000313" key="4">
    <source>
        <dbReference type="Proteomes" id="UP000034029"/>
    </source>
</evidence>
<name>A0A0F7HNN8_9STAP</name>
<dbReference type="InterPro" id="IPR011112">
    <property type="entry name" value="Rho-like_N"/>
</dbReference>
<dbReference type="InterPro" id="IPR036269">
    <property type="entry name" value="Rho_N_sf"/>
</dbReference>
<reference evidence="3 5" key="3">
    <citation type="submission" date="2016-10" db="EMBL/GenBank/DDBJ databases">
        <authorList>
            <person name="Varghese N."/>
            <person name="Submissions S."/>
        </authorList>
    </citation>
    <scope>NUCLEOTIDE SEQUENCE [LARGE SCALE GENOMIC DNA]</scope>
    <source>
        <strain evidence="3 5">CGMCC 1.6501</strain>
    </source>
</reference>
<proteinExistence type="predicted"/>
<dbReference type="EMBL" id="FOTB01000002">
    <property type="protein sequence ID" value="SFK69722.1"/>
    <property type="molecule type" value="Genomic_DNA"/>
</dbReference>
<accession>A0A0F7HNN8</accession>
<dbReference type="PANTHER" id="PTHR33747:SF1">
    <property type="entry name" value="ADENYLATE CYCLASE-ASSOCIATED CAP C-TERMINAL DOMAIN-CONTAINING PROTEIN"/>
    <property type="match status" value="1"/>
</dbReference>
<dbReference type="Proteomes" id="UP000183090">
    <property type="component" value="Unassembled WGS sequence"/>
</dbReference>
<dbReference type="GO" id="GO:0006353">
    <property type="term" value="P:DNA-templated transcription termination"/>
    <property type="evidence" value="ECO:0007669"/>
    <property type="project" value="InterPro"/>
</dbReference>
<keyword evidence="4" id="KW-1185">Reference proteome</keyword>
<dbReference type="Pfam" id="PF07498">
    <property type="entry name" value="Rho_N"/>
    <property type="match status" value="1"/>
</dbReference>
<dbReference type="KEGG" id="shv:AAT16_11900"/>
<dbReference type="RefSeq" id="WP_046791008.1">
    <property type="nucleotide sequence ID" value="NZ_CP011366.1"/>
</dbReference>
<dbReference type="PANTHER" id="PTHR33747">
    <property type="entry name" value="UPF0225 PROTEIN SCO1677"/>
    <property type="match status" value="1"/>
</dbReference>
<dbReference type="SUPFAM" id="SSF68912">
    <property type="entry name" value="Rho N-terminal domain-like"/>
    <property type="match status" value="1"/>
</dbReference>
<protein>
    <submittedName>
        <fullName evidence="3">Rho termination factor, N-terminal domain</fullName>
    </submittedName>
</protein>
<dbReference type="SMART" id="SM00959">
    <property type="entry name" value="Rho_N"/>
    <property type="match status" value="1"/>
</dbReference>
<evidence type="ECO:0000313" key="5">
    <source>
        <dbReference type="Proteomes" id="UP000183090"/>
    </source>
</evidence>
<dbReference type="Gene3D" id="3.10.450.50">
    <property type="match status" value="1"/>
</dbReference>
<dbReference type="Proteomes" id="UP000034029">
    <property type="component" value="Chromosome"/>
</dbReference>
<evidence type="ECO:0000313" key="2">
    <source>
        <dbReference type="EMBL" id="AKG74829.1"/>
    </source>
</evidence>
<dbReference type="AlphaFoldDB" id="A0A0F7HNN8"/>
<evidence type="ECO:0000313" key="3">
    <source>
        <dbReference type="EMBL" id="SFK69722.1"/>
    </source>
</evidence>
<dbReference type="Pfam" id="PF02810">
    <property type="entry name" value="SEC-C"/>
    <property type="match status" value="1"/>
</dbReference>
<feature type="domain" description="Rho termination factor-like N-terminal" evidence="1">
    <location>
        <begin position="7"/>
        <end position="48"/>
    </location>
</feature>
<dbReference type="OrthoDB" id="2386837at2"/>
<dbReference type="EMBL" id="CP011366">
    <property type="protein sequence ID" value="AKG74829.1"/>
    <property type="molecule type" value="Genomic_DNA"/>
</dbReference>
<organism evidence="3 5">
    <name type="scientific">Salinicoccus halodurans</name>
    <dbReference type="NCBI Taxonomy" id="407035"/>
    <lineage>
        <taxon>Bacteria</taxon>
        <taxon>Bacillati</taxon>
        <taxon>Bacillota</taxon>
        <taxon>Bacilli</taxon>
        <taxon>Bacillales</taxon>
        <taxon>Staphylococcaceae</taxon>
        <taxon>Salinicoccus</taxon>
    </lineage>
</organism>
<gene>
    <name evidence="2" type="ORF">AAT16_11900</name>
    <name evidence="3" type="ORF">SAMN05216235_1254</name>
</gene>
<reference evidence="2 4" key="1">
    <citation type="journal article" date="2015" name="Int. J. Syst. Evol. Microbiol.">
        <title>Complete genome sequence of Salinicoccus halodurans H3B36, isolated from the Qaidam Basin in China.</title>
        <authorList>
            <person name="Jiang K."/>
            <person name="Xue Y."/>
            <person name="Ma Y."/>
        </authorList>
    </citation>
    <scope>NUCLEOTIDE SEQUENCE [LARGE SCALE GENOMIC DNA]</scope>
    <source>
        <strain evidence="2 4">H3B36</strain>
    </source>
</reference>
<reference evidence="4" key="2">
    <citation type="submission" date="2015-04" db="EMBL/GenBank/DDBJ databases">
        <title>Complete genome sequence of Salinicoccus halodurans strain H3B36, isolated from the Qaidam basin of China.</title>
        <authorList>
            <person name="Ma Y."/>
            <person name="Jiang K."/>
            <person name="Xue Y."/>
        </authorList>
    </citation>
    <scope>NUCLEOTIDE SEQUENCE [LARGE SCALE GENOMIC DNA]</scope>
    <source>
        <strain evidence="4">H3B36</strain>
    </source>
</reference>
<evidence type="ECO:0000259" key="1">
    <source>
        <dbReference type="SMART" id="SM00959"/>
    </source>
</evidence>
<dbReference type="InterPro" id="IPR004027">
    <property type="entry name" value="SEC_C_motif"/>
</dbReference>